<dbReference type="GO" id="GO:0008270">
    <property type="term" value="F:zinc ion binding"/>
    <property type="evidence" value="ECO:0007669"/>
    <property type="project" value="UniProtKB-UniRule"/>
</dbReference>
<dbReference type="Proteomes" id="UP000199063">
    <property type="component" value="Unassembled WGS sequence"/>
</dbReference>
<dbReference type="InterPro" id="IPR036874">
    <property type="entry name" value="Carbonic_anhydrase_sf"/>
</dbReference>
<keyword evidence="11" id="KW-1185">Reference proteome</keyword>
<dbReference type="STRING" id="1196353.SAMN05444921_101404"/>
<dbReference type="GO" id="GO:0015976">
    <property type="term" value="P:carbon utilization"/>
    <property type="evidence" value="ECO:0007669"/>
    <property type="project" value="InterPro"/>
</dbReference>
<sequence length="202" mass="21889">MQSLIEHARQFPARIAGQQDAYAALARGQRPQALFITCSDSRVIPSLITGARPGDVFEVRTAGNIVPPWQPQAACAVGGSLEFALEALEVPDVVVCGHSHCGAVQGLLREQDVRSMPLVRRWLTRAGHRTGAGAPAPAAPADEDLTPAVMRHVLTQLDHLRTYPCVARRLDSGRLRLHAWFYTVESGEVLACAPDGRTFQPL</sequence>
<dbReference type="SUPFAM" id="SSF53056">
    <property type="entry name" value="beta-carbonic anhydrase, cab"/>
    <property type="match status" value="1"/>
</dbReference>
<gene>
    <name evidence="10" type="ORF">SAMN05444921_101404</name>
</gene>
<evidence type="ECO:0000313" key="11">
    <source>
        <dbReference type="Proteomes" id="UP000199063"/>
    </source>
</evidence>
<dbReference type="OrthoDB" id="9771198at2"/>
<feature type="binding site" evidence="8">
    <location>
        <position position="98"/>
    </location>
    <ligand>
        <name>Zn(2+)</name>
        <dbReference type="ChEBI" id="CHEBI:29105"/>
    </ligand>
</feature>
<comment type="function">
    <text evidence="9">Reversible hydration of carbon dioxide.</text>
</comment>
<name>A0A1G9N0U9_9ACTN</name>
<evidence type="ECO:0000256" key="8">
    <source>
        <dbReference type="PIRSR" id="PIRSR601765-1"/>
    </source>
</evidence>
<evidence type="ECO:0000256" key="4">
    <source>
        <dbReference type="ARBA" id="ARBA00022833"/>
    </source>
</evidence>
<comment type="similarity">
    <text evidence="1 9">Belongs to the beta-class carbonic anhydrase family.</text>
</comment>
<evidence type="ECO:0000256" key="7">
    <source>
        <dbReference type="ARBA" id="ARBA00048348"/>
    </source>
</evidence>
<feature type="binding site" evidence="8">
    <location>
        <position position="38"/>
    </location>
    <ligand>
        <name>Zn(2+)</name>
        <dbReference type="ChEBI" id="CHEBI:29105"/>
    </ligand>
</feature>
<dbReference type="InterPro" id="IPR015892">
    <property type="entry name" value="Carbonic_anhydrase_CS"/>
</dbReference>
<protein>
    <recommendedName>
        <fullName evidence="2 9">Carbonic anhydrase</fullName>
        <ecNumber evidence="2 9">4.2.1.1</ecNumber>
    </recommendedName>
    <alternativeName>
        <fullName evidence="9">Carbonate dehydratase</fullName>
    </alternativeName>
</protein>
<reference evidence="11" key="1">
    <citation type="submission" date="2016-10" db="EMBL/GenBank/DDBJ databases">
        <authorList>
            <person name="Varghese N."/>
            <person name="Submissions S."/>
        </authorList>
    </citation>
    <scope>NUCLEOTIDE SEQUENCE [LARGE SCALE GENOMIC DNA]</scope>
    <source>
        <strain evidence="11">CGMCC 4.7042</strain>
    </source>
</reference>
<evidence type="ECO:0000256" key="6">
    <source>
        <dbReference type="ARBA" id="ARBA00024993"/>
    </source>
</evidence>
<organism evidence="10 11">
    <name type="scientific">Streptomyces wuyuanensis</name>
    <dbReference type="NCBI Taxonomy" id="1196353"/>
    <lineage>
        <taxon>Bacteria</taxon>
        <taxon>Bacillati</taxon>
        <taxon>Actinomycetota</taxon>
        <taxon>Actinomycetes</taxon>
        <taxon>Kitasatosporales</taxon>
        <taxon>Streptomycetaceae</taxon>
        <taxon>Streptomyces</taxon>
    </lineage>
</organism>
<dbReference type="Gene3D" id="3.40.1050.10">
    <property type="entry name" value="Carbonic anhydrase"/>
    <property type="match status" value="1"/>
</dbReference>
<accession>A0A1G9N0U9</accession>
<evidence type="ECO:0000256" key="3">
    <source>
        <dbReference type="ARBA" id="ARBA00022723"/>
    </source>
</evidence>
<evidence type="ECO:0000256" key="9">
    <source>
        <dbReference type="RuleBase" id="RU003956"/>
    </source>
</evidence>
<dbReference type="PROSITE" id="PS00705">
    <property type="entry name" value="PROK_CO2_ANHYDRASE_2"/>
    <property type="match status" value="1"/>
</dbReference>
<feature type="binding site" evidence="8">
    <location>
        <position position="101"/>
    </location>
    <ligand>
        <name>Zn(2+)</name>
        <dbReference type="ChEBI" id="CHEBI:29105"/>
    </ligand>
</feature>
<dbReference type="SMART" id="SM00947">
    <property type="entry name" value="Pro_CA"/>
    <property type="match status" value="1"/>
</dbReference>
<dbReference type="GeneID" id="40827738"/>
<keyword evidence="4 8" id="KW-0862">Zinc</keyword>
<dbReference type="EMBL" id="FNHI01000001">
    <property type="protein sequence ID" value="SDL79984.1"/>
    <property type="molecule type" value="Genomic_DNA"/>
</dbReference>
<dbReference type="AlphaFoldDB" id="A0A1G9N0U9"/>
<dbReference type="Pfam" id="PF00484">
    <property type="entry name" value="Pro_CA"/>
    <property type="match status" value="1"/>
</dbReference>
<evidence type="ECO:0000256" key="5">
    <source>
        <dbReference type="ARBA" id="ARBA00023239"/>
    </source>
</evidence>
<keyword evidence="3 8" id="KW-0479">Metal-binding</keyword>
<evidence type="ECO:0000256" key="1">
    <source>
        <dbReference type="ARBA" id="ARBA00006217"/>
    </source>
</evidence>
<proteinExistence type="inferred from homology"/>
<dbReference type="PANTHER" id="PTHR11002:SF76">
    <property type="entry name" value="CARBONIC ANHYDRASE"/>
    <property type="match status" value="1"/>
</dbReference>
<comment type="catalytic activity">
    <reaction evidence="7 9">
        <text>hydrogencarbonate + H(+) = CO2 + H2O</text>
        <dbReference type="Rhea" id="RHEA:10748"/>
        <dbReference type="ChEBI" id="CHEBI:15377"/>
        <dbReference type="ChEBI" id="CHEBI:15378"/>
        <dbReference type="ChEBI" id="CHEBI:16526"/>
        <dbReference type="ChEBI" id="CHEBI:17544"/>
        <dbReference type="EC" id="4.2.1.1"/>
    </reaction>
</comment>
<evidence type="ECO:0000256" key="2">
    <source>
        <dbReference type="ARBA" id="ARBA00012925"/>
    </source>
</evidence>
<dbReference type="InterPro" id="IPR001765">
    <property type="entry name" value="Carbonic_anhydrase"/>
</dbReference>
<dbReference type="PANTHER" id="PTHR11002">
    <property type="entry name" value="CARBONIC ANHYDRASE"/>
    <property type="match status" value="1"/>
</dbReference>
<comment type="function">
    <text evidence="6">Catalyzes the reversible hydration of carbon dioxide to form bicarbonate.</text>
</comment>
<comment type="cofactor">
    <cofactor evidence="8">
        <name>Zn(2+)</name>
        <dbReference type="ChEBI" id="CHEBI:29105"/>
    </cofactor>
    <text evidence="8">Binds 1 zinc ion per subunit.</text>
</comment>
<dbReference type="RefSeq" id="WP_093652011.1">
    <property type="nucleotide sequence ID" value="NZ_FNHI01000001.1"/>
</dbReference>
<keyword evidence="5 9" id="KW-0456">Lyase</keyword>
<evidence type="ECO:0000313" key="10">
    <source>
        <dbReference type="EMBL" id="SDL79984.1"/>
    </source>
</evidence>
<dbReference type="GO" id="GO:0004089">
    <property type="term" value="F:carbonate dehydratase activity"/>
    <property type="evidence" value="ECO:0007669"/>
    <property type="project" value="UniProtKB-UniRule"/>
</dbReference>
<dbReference type="EC" id="4.2.1.1" evidence="2 9"/>
<feature type="binding site" evidence="8">
    <location>
        <position position="40"/>
    </location>
    <ligand>
        <name>Zn(2+)</name>
        <dbReference type="ChEBI" id="CHEBI:29105"/>
    </ligand>
</feature>
<dbReference type="PROSITE" id="PS00704">
    <property type="entry name" value="PROK_CO2_ANHYDRASE_1"/>
    <property type="match status" value="1"/>
</dbReference>